<keyword evidence="4" id="KW-1185">Reference proteome</keyword>
<dbReference type="InterPro" id="IPR056632">
    <property type="entry name" value="DUF7730"/>
</dbReference>
<proteinExistence type="predicted"/>
<dbReference type="AlphaFoldDB" id="A0AAD9W6V4"/>
<dbReference type="EMBL" id="JAUJFL010000001">
    <property type="protein sequence ID" value="KAK2613170.1"/>
    <property type="molecule type" value="Genomic_DNA"/>
</dbReference>
<sequence>MTLHIQQCQPESLQSQMEAPASVPQVSRGALGTAKQRLGRLFKAKTKEKRKVTRPARRPIKWCGRVCRRQPDVSPAQDSCVGNLAERLRAGGCSCGSPPELAVGVIGWLLTCRRAYDEGVTILYNSNTFHVRTTSMGLLGRLVPQIPATILSRITSVECVMEELFRGYKDYHDLGQAERCEGHMLERTLYDIPRLMPSLQKFYIGFWPDTCLLLRCEYGSTLSYECTKYFASLMEAMALEFAQMGRTCDLELGLPSTPFERYQSEASKHGRNTGLPNWKPEFPSKRSYYPRLRLFQPAQSRKQGPELGTDGGGGSDVGYWISMSQQDNLQCRF</sequence>
<reference evidence="3" key="1">
    <citation type="submission" date="2023-06" db="EMBL/GenBank/DDBJ databases">
        <authorList>
            <person name="Noh H."/>
        </authorList>
    </citation>
    <scope>NUCLEOTIDE SEQUENCE</scope>
    <source>
        <strain evidence="3">DUCC20226</strain>
    </source>
</reference>
<accession>A0AAD9W6V4</accession>
<feature type="region of interest" description="Disordered" evidence="1">
    <location>
        <begin position="1"/>
        <end position="29"/>
    </location>
</feature>
<name>A0AAD9W6V4_PHOAM</name>
<protein>
    <recommendedName>
        <fullName evidence="2">DUF7730 domain-containing protein</fullName>
    </recommendedName>
</protein>
<gene>
    <name evidence="3" type="ORF">N8I77_000097</name>
</gene>
<evidence type="ECO:0000256" key="1">
    <source>
        <dbReference type="SAM" id="MobiDB-lite"/>
    </source>
</evidence>
<feature type="compositionally biased region" description="Polar residues" evidence="1">
    <location>
        <begin position="1"/>
        <end position="17"/>
    </location>
</feature>
<dbReference type="Proteomes" id="UP001265746">
    <property type="component" value="Unassembled WGS sequence"/>
</dbReference>
<evidence type="ECO:0000313" key="3">
    <source>
        <dbReference type="EMBL" id="KAK2613170.1"/>
    </source>
</evidence>
<evidence type="ECO:0000259" key="2">
    <source>
        <dbReference type="Pfam" id="PF24864"/>
    </source>
</evidence>
<feature type="domain" description="DUF7730" evidence="2">
    <location>
        <begin position="66"/>
        <end position="158"/>
    </location>
</feature>
<comment type="caution">
    <text evidence="3">The sequence shown here is derived from an EMBL/GenBank/DDBJ whole genome shotgun (WGS) entry which is preliminary data.</text>
</comment>
<dbReference type="Pfam" id="PF24864">
    <property type="entry name" value="DUF7730"/>
    <property type="match status" value="1"/>
</dbReference>
<evidence type="ECO:0000313" key="4">
    <source>
        <dbReference type="Proteomes" id="UP001265746"/>
    </source>
</evidence>
<organism evidence="3 4">
    <name type="scientific">Phomopsis amygdali</name>
    <name type="common">Fusicoccum amygdali</name>
    <dbReference type="NCBI Taxonomy" id="1214568"/>
    <lineage>
        <taxon>Eukaryota</taxon>
        <taxon>Fungi</taxon>
        <taxon>Dikarya</taxon>
        <taxon>Ascomycota</taxon>
        <taxon>Pezizomycotina</taxon>
        <taxon>Sordariomycetes</taxon>
        <taxon>Sordariomycetidae</taxon>
        <taxon>Diaporthales</taxon>
        <taxon>Diaporthaceae</taxon>
        <taxon>Diaporthe</taxon>
    </lineage>
</organism>